<evidence type="ECO:0008006" key="4">
    <source>
        <dbReference type="Google" id="ProtNLM"/>
    </source>
</evidence>
<feature type="coiled-coil region" evidence="1">
    <location>
        <begin position="424"/>
        <end position="451"/>
    </location>
</feature>
<dbReference type="RefSeq" id="WP_119049653.1">
    <property type="nucleotide sequence ID" value="NZ_CP032157.1"/>
</dbReference>
<dbReference type="Proteomes" id="UP000263900">
    <property type="component" value="Chromosome"/>
</dbReference>
<name>A0A3B7MHY4_9BACT</name>
<evidence type="ECO:0000313" key="2">
    <source>
        <dbReference type="EMBL" id="AXY73818.1"/>
    </source>
</evidence>
<dbReference type="EMBL" id="CP032157">
    <property type="protein sequence ID" value="AXY73818.1"/>
    <property type="molecule type" value="Genomic_DNA"/>
</dbReference>
<gene>
    <name evidence="2" type="ORF">D3H65_07425</name>
</gene>
<protein>
    <recommendedName>
        <fullName evidence="4">Tetratricopeptide repeat protein</fullName>
    </recommendedName>
</protein>
<evidence type="ECO:0000313" key="3">
    <source>
        <dbReference type="Proteomes" id="UP000263900"/>
    </source>
</evidence>
<proteinExistence type="predicted"/>
<reference evidence="2 3" key="1">
    <citation type="submission" date="2018-09" db="EMBL/GenBank/DDBJ databases">
        <title>Genome sequencing of strain 6GH32-13.</title>
        <authorList>
            <person name="Weon H.-Y."/>
            <person name="Heo J."/>
            <person name="Kwon S.-W."/>
        </authorList>
    </citation>
    <scope>NUCLEOTIDE SEQUENCE [LARGE SCALE GENOMIC DNA]</scope>
    <source>
        <strain evidence="2 3">5GH32-13</strain>
    </source>
</reference>
<dbReference type="InterPro" id="IPR011990">
    <property type="entry name" value="TPR-like_helical_dom_sf"/>
</dbReference>
<organism evidence="2 3">
    <name type="scientific">Paraflavitalea soli</name>
    <dbReference type="NCBI Taxonomy" id="2315862"/>
    <lineage>
        <taxon>Bacteria</taxon>
        <taxon>Pseudomonadati</taxon>
        <taxon>Bacteroidota</taxon>
        <taxon>Chitinophagia</taxon>
        <taxon>Chitinophagales</taxon>
        <taxon>Chitinophagaceae</taxon>
        <taxon>Paraflavitalea</taxon>
    </lineage>
</organism>
<dbReference type="SUPFAM" id="SSF48452">
    <property type="entry name" value="TPR-like"/>
    <property type="match status" value="2"/>
</dbReference>
<dbReference type="OrthoDB" id="625863at2"/>
<dbReference type="KEGG" id="pseg:D3H65_07425"/>
<dbReference type="Gene3D" id="1.25.40.10">
    <property type="entry name" value="Tetratricopeptide repeat domain"/>
    <property type="match status" value="2"/>
</dbReference>
<keyword evidence="1" id="KW-0175">Coiled coil</keyword>
<accession>A0A3B7MHY4</accession>
<sequence length="459" mass="52224">MKKVLLTVLLAATGFGLYAQKLDKAKDLLGKKKLTEAKTEIDGVLAIEKNQALSEPYYQKAKIYLAINKDSSLKGSVPDARETAFAALKKYLELEGKEKDAAKRYLLLTFDGNQPLVDVYSGYSKDGAAFYNAGNYNDALTNFKKTLEVFDVLAERGIVPMKLDTTTTLYAGISAEKASKLDEAAIYYSKIAEAKCKSEGFVEIYKWLADHYRQKNDIATAQKFSALGKEVYPQDQFWTGFDLEMLSDKGTKADLFKKYEEVIKENPDNHIFLFNYAVELYKEGYQEDVTKRPANSKELISRAAEMMKRTLEKKPDYANANMVMGQILYNQGVDINTENKAIRPQGGTKLTPDQLKKKEELRQEVIKKFDEATPYFEKVDELLDKQAKLKMDDKEILKNALDLLITINEEKTSQLETKRNAAETKKATAEVKQYEAEIKKLQDKTTVYTEKFNNVDRKH</sequence>
<keyword evidence="3" id="KW-1185">Reference proteome</keyword>
<evidence type="ECO:0000256" key="1">
    <source>
        <dbReference type="SAM" id="Coils"/>
    </source>
</evidence>
<dbReference type="AlphaFoldDB" id="A0A3B7MHY4"/>